<dbReference type="Gene3D" id="1.20.1740.10">
    <property type="entry name" value="Amino acid/polyamine transporter I"/>
    <property type="match status" value="1"/>
</dbReference>
<accession>A0AA42DJT5</accession>
<dbReference type="AlphaFoldDB" id="A0AA42DJT5"/>
<gene>
    <name evidence="6" type="ORF">PBV87_01445</name>
</gene>
<dbReference type="EMBL" id="JAQIFT010000010">
    <property type="protein sequence ID" value="MDA3730180.1"/>
    <property type="molecule type" value="Genomic_DNA"/>
</dbReference>
<feature type="transmembrane region" description="Helical" evidence="5">
    <location>
        <begin position="323"/>
        <end position="346"/>
    </location>
</feature>
<evidence type="ECO:0000313" key="7">
    <source>
        <dbReference type="Proteomes" id="UP001169242"/>
    </source>
</evidence>
<protein>
    <submittedName>
        <fullName evidence="6">APC family permease</fullName>
    </submittedName>
</protein>
<dbReference type="PANTHER" id="PTHR11785:SF512">
    <property type="entry name" value="SOBREMESA, ISOFORM B"/>
    <property type="match status" value="1"/>
</dbReference>
<feature type="transmembrane region" description="Helical" evidence="5">
    <location>
        <begin position="277"/>
        <end position="302"/>
    </location>
</feature>
<comment type="subcellular location">
    <subcellularLocation>
        <location evidence="1">Membrane</location>
        <topology evidence="1">Multi-pass membrane protein</topology>
    </subcellularLocation>
</comment>
<sequence>MKKTEYGLFTTIGMIVGIVIGSGIFFRSDNILIATGGSIKLGVLVFCLAAISIIFGSLTIAELASRTTKAGGIITYAEDTCNKHVACAFGWFHTFLYYPTLICVVAWVVGIYTCLLFAIEGTLLVQIGIGSIVVCVLFVFNILSTKLGGYFQNFATVIKLIPLFVIGIAGLIGGNPTHLTPNQLETAQSASWIAAITPVAFAFDGWIIATSMGHEIKDAKKNLRIALIFAPIFILAIYLLYFIGISLYIGPETVMQLGDAHVDLAAQQLVGPWGAKIILIFVIISVMGTVNGLIMGLLRLPYSLALRDMFPRSEKLKETSHGLSFSLSSAAIAFSVCVFWMIIHYFTQSSGILQNSDVSEIAITINYVLYIVLYIKVFQLGQKGEIKGFWRSKMNPILATCGSLMILFGSISNPYFFVYAGFSVLLLIGGALFWHNKSKNL</sequence>
<name>A0AA42DJT5_9FIRM</name>
<keyword evidence="4 5" id="KW-0472">Membrane</keyword>
<feature type="transmembrane region" description="Helical" evidence="5">
    <location>
        <begin position="7"/>
        <end position="26"/>
    </location>
</feature>
<feature type="transmembrane region" description="Helical" evidence="5">
    <location>
        <begin position="395"/>
        <end position="411"/>
    </location>
</feature>
<evidence type="ECO:0000256" key="3">
    <source>
        <dbReference type="ARBA" id="ARBA00022989"/>
    </source>
</evidence>
<organism evidence="6 7">
    <name type="scientific">Holtiella tumoricola</name>
    <dbReference type="NCBI Taxonomy" id="3018743"/>
    <lineage>
        <taxon>Bacteria</taxon>
        <taxon>Bacillati</taxon>
        <taxon>Bacillota</taxon>
        <taxon>Clostridia</taxon>
        <taxon>Lachnospirales</taxon>
        <taxon>Cellulosilyticaceae</taxon>
        <taxon>Holtiella</taxon>
    </lineage>
</organism>
<feature type="transmembrane region" description="Helical" evidence="5">
    <location>
        <begin position="417"/>
        <end position="435"/>
    </location>
</feature>
<evidence type="ECO:0000256" key="2">
    <source>
        <dbReference type="ARBA" id="ARBA00022692"/>
    </source>
</evidence>
<keyword evidence="7" id="KW-1185">Reference proteome</keyword>
<feature type="transmembrane region" description="Helical" evidence="5">
    <location>
        <begin position="150"/>
        <end position="172"/>
    </location>
</feature>
<evidence type="ECO:0000256" key="5">
    <source>
        <dbReference type="SAM" id="Phobius"/>
    </source>
</evidence>
<keyword evidence="3 5" id="KW-1133">Transmembrane helix</keyword>
<dbReference type="GO" id="GO:0016020">
    <property type="term" value="C:membrane"/>
    <property type="evidence" value="ECO:0007669"/>
    <property type="project" value="UniProtKB-SubCell"/>
</dbReference>
<feature type="transmembrane region" description="Helical" evidence="5">
    <location>
        <begin position="225"/>
        <end position="249"/>
    </location>
</feature>
<dbReference type="InterPro" id="IPR002293">
    <property type="entry name" value="AA/rel_permease1"/>
</dbReference>
<feature type="transmembrane region" description="Helical" evidence="5">
    <location>
        <begin position="95"/>
        <end position="118"/>
    </location>
</feature>
<feature type="transmembrane region" description="Helical" evidence="5">
    <location>
        <begin position="358"/>
        <end position="375"/>
    </location>
</feature>
<proteinExistence type="predicted"/>
<feature type="transmembrane region" description="Helical" evidence="5">
    <location>
        <begin position="38"/>
        <end position="61"/>
    </location>
</feature>
<dbReference type="RefSeq" id="WP_053984706.1">
    <property type="nucleotide sequence ID" value="NZ_JAQIFT010000010.1"/>
</dbReference>
<evidence type="ECO:0000313" key="6">
    <source>
        <dbReference type="EMBL" id="MDA3730180.1"/>
    </source>
</evidence>
<reference evidence="6" key="1">
    <citation type="journal article" date="2023" name="Int. J. Syst. Evol. Microbiol.">
        <title>&lt;i&gt;Holtiella tumoricola&lt;/i&gt; gen. nov. sp. nov., isolated from a human clinical sample.</title>
        <authorList>
            <person name="Allen-Vercoe E."/>
            <person name="Daigneault M.C."/>
            <person name="Vancuren S.J."/>
            <person name="Cochrane K."/>
            <person name="O'Neal L.L."/>
            <person name="Sankaranarayanan K."/>
            <person name="Lawson P.A."/>
        </authorList>
    </citation>
    <scope>NUCLEOTIDE SEQUENCE</scope>
    <source>
        <strain evidence="6">CC70A</strain>
    </source>
</reference>
<dbReference type="GO" id="GO:0015179">
    <property type="term" value="F:L-amino acid transmembrane transporter activity"/>
    <property type="evidence" value="ECO:0007669"/>
    <property type="project" value="TreeGrafter"/>
</dbReference>
<dbReference type="InterPro" id="IPR050598">
    <property type="entry name" value="AminoAcid_Transporter"/>
</dbReference>
<evidence type="ECO:0000256" key="4">
    <source>
        <dbReference type="ARBA" id="ARBA00023136"/>
    </source>
</evidence>
<comment type="caution">
    <text evidence="6">The sequence shown here is derived from an EMBL/GenBank/DDBJ whole genome shotgun (WGS) entry which is preliminary data.</text>
</comment>
<dbReference type="PANTHER" id="PTHR11785">
    <property type="entry name" value="AMINO ACID TRANSPORTER"/>
    <property type="match status" value="1"/>
</dbReference>
<dbReference type="Proteomes" id="UP001169242">
    <property type="component" value="Unassembled WGS sequence"/>
</dbReference>
<dbReference type="Pfam" id="PF13520">
    <property type="entry name" value="AA_permease_2"/>
    <property type="match status" value="1"/>
</dbReference>
<feature type="transmembrane region" description="Helical" evidence="5">
    <location>
        <begin position="124"/>
        <end position="143"/>
    </location>
</feature>
<evidence type="ECO:0000256" key="1">
    <source>
        <dbReference type="ARBA" id="ARBA00004141"/>
    </source>
</evidence>
<dbReference type="PIRSF" id="PIRSF006060">
    <property type="entry name" value="AA_transporter"/>
    <property type="match status" value="1"/>
</dbReference>
<keyword evidence="2 5" id="KW-0812">Transmembrane</keyword>
<feature type="transmembrane region" description="Helical" evidence="5">
    <location>
        <begin position="192"/>
        <end position="213"/>
    </location>
</feature>